<keyword evidence="9" id="KW-1185">Reference proteome</keyword>
<accession>A0A5B0VM84</accession>
<proteinExistence type="inferred from homology"/>
<dbReference type="PANTHER" id="PTHR42905">
    <property type="entry name" value="PHOSPHOENOLPYRUVATE CARBOXYLASE"/>
    <property type="match status" value="1"/>
</dbReference>
<dbReference type="SUPFAM" id="SSF51621">
    <property type="entry name" value="Phosphoenolpyruvate/pyruvate domain"/>
    <property type="match status" value="1"/>
</dbReference>
<comment type="similarity">
    <text evidence="2">Belongs to the isocitrate lyase/PEP mutase superfamily. Methylisocitrate lyase family.</text>
</comment>
<dbReference type="Pfam" id="PF13714">
    <property type="entry name" value="PEP_mutase"/>
    <property type="match status" value="1"/>
</dbReference>
<keyword evidence="4" id="KW-0479">Metal-binding</keyword>
<evidence type="ECO:0000256" key="7">
    <source>
        <dbReference type="ARBA" id="ARBA00073849"/>
    </source>
</evidence>
<dbReference type="Proteomes" id="UP000323161">
    <property type="component" value="Unassembled WGS sequence"/>
</dbReference>
<evidence type="ECO:0000256" key="2">
    <source>
        <dbReference type="ARBA" id="ARBA00009282"/>
    </source>
</evidence>
<name>A0A5B0VM84_9GAMM</name>
<dbReference type="EC" id="4.1.3.30" evidence="3"/>
<evidence type="ECO:0000256" key="1">
    <source>
        <dbReference type="ARBA" id="ARBA00001050"/>
    </source>
</evidence>
<dbReference type="PANTHER" id="PTHR42905:SF5">
    <property type="entry name" value="CARBOXYVINYL-CARBOXYPHOSPHONATE PHOSPHORYLMUTASE, CHLOROPLASTIC"/>
    <property type="match status" value="1"/>
</dbReference>
<evidence type="ECO:0000256" key="4">
    <source>
        <dbReference type="ARBA" id="ARBA00022723"/>
    </source>
</evidence>
<comment type="catalytic activity">
    <reaction evidence="1">
        <text>(2S,3R)-3-hydroxybutane-1,2,3-tricarboxylate = pyruvate + succinate</text>
        <dbReference type="Rhea" id="RHEA:16809"/>
        <dbReference type="ChEBI" id="CHEBI:15361"/>
        <dbReference type="ChEBI" id="CHEBI:30031"/>
        <dbReference type="ChEBI" id="CHEBI:57429"/>
        <dbReference type="EC" id="4.1.3.30"/>
    </reaction>
</comment>
<dbReference type="FunFam" id="3.20.20.60:FF:000009">
    <property type="entry name" value="2-methylisocitrate lyase"/>
    <property type="match status" value="1"/>
</dbReference>
<organism evidence="8 9">
    <name type="scientific">Marinobacter salinexigens</name>
    <dbReference type="NCBI Taxonomy" id="2919747"/>
    <lineage>
        <taxon>Bacteria</taxon>
        <taxon>Pseudomonadati</taxon>
        <taxon>Pseudomonadota</taxon>
        <taxon>Gammaproteobacteria</taxon>
        <taxon>Pseudomonadales</taxon>
        <taxon>Marinobacteraceae</taxon>
        <taxon>Marinobacter</taxon>
    </lineage>
</organism>
<dbReference type="InterPro" id="IPR018523">
    <property type="entry name" value="Isocitrate_lyase_ph_CS"/>
</dbReference>
<dbReference type="GO" id="GO:0046421">
    <property type="term" value="F:methylisocitrate lyase activity"/>
    <property type="evidence" value="ECO:0007669"/>
    <property type="project" value="UniProtKB-EC"/>
</dbReference>
<comment type="function">
    <text evidence="6">Involved in the catabolism of short chain fatty acids (SCFA) via the 2-methylcitrate cycle I (propionate degradation route). Catalyzes the thermodynamically favored C-C bond cleavage of (2R,3S)-2-methylisocitrate to yield pyruvate and succinate via an alpha-carboxy-carbanion intermediate.</text>
</comment>
<dbReference type="AlphaFoldDB" id="A0A5B0VM84"/>
<dbReference type="PROSITE" id="PS00161">
    <property type="entry name" value="ISOCITRATE_LYASE"/>
    <property type="match status" value="1"/>
</dbReference>
<evidence type="ECO:0000256" key="5">
    <source>
        <dbReference type="ARBA" id="ARBA00044762"/>
    </source>
</evidence>
<dbReference type="CDD" id="cd00377">
    <property type="entry name" value="ICL_PEPM"/>
    <property type="match status" value="1"/>
</dbReference>
<dbReference type="InterPro" id="IPR015813">
    <property type="entry name" value="Pyrv/PenolPyrv_kinase-like_dom"/>
</dbReference>
<comment type="subunit">
    <text evidence="5">Homotetramer; dimer of dimers.</text>
</comment>
<dbReference type="InterPro" id="IPR039556">
    <property type="entry name" value="ICL/PEPM"/>
</dbReference>
<dbReference type="GO" id="GO:0046872">
    <property type="term" value="F:metal ion binding"/>
    <property type="evidence" value="ECO:0007669"/>
    <property type="project" value="UniProtKB-KW"/>
</dbReference>
<gene>
    <name evidence="8" type="ORF">FWJ25_01570</name>
</gene>
<sequence>MDIAMTAAPKASLKDRLHSSNIVVAPGVYDALSASLAEQAGFDTVYLSGASLAYTKLGRPDIGLMSLTEVTDSLAHIRERSDISIVVDCDTGFGNAINVMRSVRLMERSGANAIQLEDQTYPKRCGHLRGKTLVSQGEMVGKLKAALDARDSDETLIIGRTDAIASEGIDGAMERANAYYEAGADMLFVEGIRSADQVERVMSQFKGRIPVMANMVEGGDTPLQDAETLKSLGFSLVIFPGALVRAFTFMASQFFETLKADGTTDNFRDRMLDFKQLNDYLGTQTMLEQGLQYEDSTR</sequence>
<evidence type="ECO:0000313" key="9">
    <source>
        <dbReference type="Proteomes" id="UP000323161"/>
    </source>
</evidence>
<dbReference type="EMBL" id="VTUU01000001">
    <property type="protein sequence ID" value="KAA1175850.1"/>
    <property type="molecule type" value="Genomic_DNA"/>
</dbReference>
<protein>
    <recommendedName>
        <fullName evidence="7">2-methylisocitrate lyase</fullName>
        <ecNumber evidence="3">4.1.3.30</ecNumber>
    </recommendedName>
</protein>
<dbReference type="InterPro" id="IPR040442">
    <property type="entry name" value="Pyrv_kinase-like_dom_sf"/>
</dbReference>
<evidence type="ECO:0000256" key="6">
    <source>
        <dbReference type="ARBA" id="ARBA00057039"/>
    </source>
</evidence>
<dbReference type="Gene3D" id="3.20.20.60">
    <property type="entry name" value="Phosphoenolpyruvate-binding domains"/>
    <property type="match status" value="1"/>
</dbReference>
<evidence type="ECO:0000313" key="8">
    <source>
        <dbReference type="EMBL" id="KAA1175850.1"/>
    </source>
</evidence>
<evidence type="ECO:0000256" key="3">
    <source>
        <dbReference type="ARBA" id="ARBA00012260"/>
    </source>
</evidence>
<reference evidence="8 9" key="1">
    <citation type="submission" date="2019-08" db="EMBL/GenBank/DDBJ databases">
        <title>Marinobacter ZYF650 sp. nov., a marine bacterium isolated from seawater of the Mariana trench.</title>
        <authorList>
            <person name="Ahmad W."/>
        </authorList>
    </citation>
    <scope>NUCLEOTIDE SEQUENCE [LARGE SCALE GENOMIC DNA]</scope>
    <source>
        <strain evidence="8 9">ZYF650</strain>
    </source>
</reference>
<comment type="caution">
    <text evidence="8">The sequence shown here is derived from an EMBL/GenBank/DDBJ whole genome shotgun (WGS) entry which is preliminary data.</text>
</comment>